<dbReference type="PANTHER" id="PTHR38338:SF1">
    <property type="entry name" value="AGAP013079-PA"/>
    <property type="match status" value="1"/>
</dbReference>
<reference evidence="2 3" key="1">
    <citation type="submission" date="2023-11" db="EMBL/GenBank/DDBJ databases">
        <title>Halocaridina rubra genome assembly.</title>
        <authorList>
            <person name="Smith C."/>
        </authorList>
    </citation>
    <scope>NUCLEOTIDE SEQUENCE [LARGE SCALE GENOMIC DNA]</scope>
    <source>
        <strain evidence="2">EP-1</strain>
        <tissue evidence="2">Whole</tissue>
    </source>
</reference>
<keyword evidence="3" id="KW-1185">Reference proteome</keyword>
<evidence type="ECO:0000256" key="1">
    <source>
        <dbReference type="SAM" id="MobiDB-lite"/>
    </source>
</evidence>
<accession>A0AAN9AF13</accession>
<feature type="compositionally biased region" description="Polar residues" evidence="1">
    <location>
        <begin position="114"/>
        <end position="127"/>
    </location>
</feature>
<feature type="region of interest" description="Disordered" evidence="1">
    <location>
        <begin position="19"/>
        <end position="159"/>
    </location>
</feature>
<evidence type="ECO:0000313" key="2">
    <source>
        <dbReference type="EMBL" id="KAK7084430.1"/>
    </source>
</evidence>
<feature type="compositionally biased region" description="Polar residues" evidence="1">
    <location>
        <begin position="83"/>
        <end position="104"/>
    </location>
</feature>
<name>A0AAN9AF13_HALRR</name>
<dbReference type="PANTHER" id="PTHR38338">
    <property type="entry name" value="AGAP013079-PA"/>
    <property type="match status" value="1"/>
</dbReference>
<protein>
    <submittedName>
        <fullName evidence="2">Uncharacterized protein</fullName>
    </submittedName>
</protein>
<dbReference type="EMBL" id="JAXCGZ010002097">
    <property type="protein sequence ID" value="KAK7084430.1"/>
    <property type="molecule type" value="Genomic_DNA"/>
</dbReference>
<dbReference type="AlphaFoldDB" id="A0AAN9AF13"/>
<comment type="caution">
    <text evidence="2">The sequence shown here is derived from an EMBL/GenBank/DDBJ whole genome shotgun (WGS) entry which is preliminary data.</text>
</comment>
<proteinExistence type="predicted"/>
<dbReference type="Proteomes" id="UP001381693">
    <property type="component" value="Unassembled WGS sequence"/>
</dbReference>
<gene>
    <name evidence="2" type="ORF">SK128_022332</name>
</gene>
<sequence length="159" mass="17473">MMCAFMTPVLKNDWEVYKSNRSRNSSESSAVSAQSGQRSSRSAHVRRRGIGDTGRSYSYHAPAHARSDMMYVGSPPKAYHLSAKNSRYSSRASMEPASTNTTSPPKSPDESKTVAPTKSPSSASLTKFHNKVMDKLKNVLHLKDSNSEEEEQGDSRGQS</sequence>
<feature type="compositionally biased region" description="Basic and acidic residues" evidence="1">
    <location>
        <begin position="131"/>
        <end position="146"/>
    </location>
</feature>
<organism evidence="2 3">
    <name type="scientific">Halocaridina rubra</name>
    <name type="common">Hawaiian red shrimp</name>
    <dbReference type="NCBI Taxonomy" id="373956"/>
    <lineage>
        <taxon>Eukaryota</taxon>
        <taxon>Metazoa</taxon>
        <taxon>Ecdysozoa</taxon>
        <taxon>Arthropoda</taxon>
        <taxon>Crustacea</taxon>
        <taxon>Multicrustacea</taxon>
        <taxon>Malacostraca</taxon>
        <taxon>Eumalacostraca</taxon>
        <taxon>Eucarida</taxon>
        <taxon>Decapoda</taxon>
        <taxon>Pleocyemata</taxon>
        <taxon>Caridea</taxon>
        <taxon>Atyoidea</taxon>
        <taxon>Atyidae</taxon>
        <taxon>Halocaridina</taxon>
    </lineage>
</organism>
<feature type="compositionally biased region" description="Low complexity" evidence="1">
    <location>
        <begin position="22"/>
        <end position="40"/>
    </location>
</feature>
<evidence type="ECO:0000313" key="3">
    <source>
        <dbReference type="Proteomes" id="UP001381693"/>
    </source>
</evidence>